<dbReference type="AlphaFoldDB" id="A0A4Y2M331"/>
<proteinExistence type="predicted"/>
<accession>A0A4Y2M331</accession>
<dbReference type="PANTHER" id="PTHR38681">
    <property type="entry name" value="RETROVIRUS-RELATED POL POLYPROTEIN FROM TRANSPOSON 412-LIKE PROTEIN-RELATED"/>
    <property type="match status" value="1"/>
</dbReference>
<evidence type="ECO:0000313" key="2">
    <source>
        <dbReference type="EMBL" id="GBN21458.1"/>
    </source>
</evidence>
<evidence type="ECO:0000256" key="1">
    <source>
        <dbReference type="SAM" id="MobiDB-lite"/>
    </source>
</evidence>
<sequence length="132" mass="15152">MQRLLPPKTQYHGQHSVFVSKDLSSCSHVIVRTDALRKGLQLLYECLFQVLDRNEKIFNINKNGKEPTVNIDLVKPACVLRDCDCTRLPASESPTPQENLQEDRTTETPARTTRPETVTRSGRRVRFNPRYA</sequence>
<feature type="region of interest" description="Disordered" evidence="1">
    <location>
        <begin position="88"/>
        <end position="132"/>
    </location>
</feature>
<dbReference type="OrthoDB" id="8067857at2759"/>
<protein>
    <submittedName>
        <fullName evidence="2">Uncharacterized protein</fullName>
    </submittedName>
</protein>
<comment type="caution">
    <text evidence="2">The sequence shown here is derived from an EMBL/GenBank/DDBJ whole genome shotgun (WGS) entry which is preliminary data.</text>
</comment>
<name>A0A4Y2M331_ARAVE</name>
<keyword evidence="3" id="KW-1185">Reference proteome</keyword>
<feature type="compositionally biased region" description="Low complexity" evidence="1">
    <location>
        <begin position="107"/>
        <end position="120"/>
    </location>
</feature>
<organism evidence="2 3">
    <name type="scientific">Araneus ventricosus</name>
    <name type="common">Orbweaver spider</name>
    <name type="synonym">Epeira ventricosa</name>
    <dbReference type="NCBI Taxonomy" id="182803"/>
    <lineage>
        <taxon>Eukaryota</taxon>
        <taxon>Metazoa</taxon>
        <taxon>Ecdysozoa</taxon>
        <taxon>Arthropoda</taxon>
        <taxon>Chelicerata</taxon>
        <taxon>Arachnida</taxon>
        <taxon>Araneae</taxon>
        <taxon>Araneomorphae</taxon>
        <taxon>Entelegynae</taxon>
        <taxon>Araneoidea</taxon>
        <taxon>Araneidae</taxon>
        <taxon>Araneus</taxon>
    </lineage>
</organism>
<dbReference type="EMBL" id="BGPR01121429">
    <property type="protein sequence ID" value="GBN21458.1"/>
    <property type="molecule type" value="Genomic_DNA"/>
</dbReference>
<dbReference type="Proteomes" id="UP000499080">
    <property type="component" value="Unassembled WGS sequence"/>
</dbReference>
<evidence type="ECO:0000313" key="3">
    <source>
        <dbReference type="Proteomes" id="UP000499080"/>
    </source>
</evidence>
<reference evidence="2 3" key="1">
    <citation type="journal article" date="2019" name="Sci. Rep.">
        <title>Orb-weaving spider Araneus ventricosus genome elucidates the spidroin gene catalogue.</title>
        <authorList>
            <person name="Kono N."/>
            <person name="Nakamura H."/>
            <person name="Ohtoshi R."/>
            <person name="Moran D.A.P."/>
            <person name="Shinohara A."/>
            <person name="Yoshida Y."/>
            <person name="Fujiwara M."/>
            <person name="Mori M."/>
            <person name="Tomita M."/>
            <person name="Arakawa K."/>
        </authorList>
    </citation>
    <scope>NUCLEOTIDE SEQUENCE [LARGE SCALE GENOMIC DNA]</scope>
</reference>
<dbReference type="PANTHER" id="PTHR38681:SF1">
    <property type="entry name" value="RETROVIRUS-RELATED POL POLYPROTEIN FROM TRANSPOSON 412-LIKE PROTEIN"/>
    <property type="match status" value="1"/>
</dbReference>
<gene>
    <name evidence="2" type="ORF">AVEN_203529_1</name>
</gene>
<feature type="compositionally biased region" description="Basic residues" evidence="1">
    <location>
        <begin position="121"/>
        <end position="132"/>
    </location>
</feature>